<sequence>MILANQDQLLCWPLTTTEASMCEVQATVEFSVELHKFYNVDLFQRGFYQVRGTMKVPPRIPHRIETSLLHPSRSCQPRRCNSQTH</sequence>
<accession>A0AAE0PTE8</accession>
<protein>
    <submittedName>
        <fullName evidence="1">Uncharacterized protein</fullName>
    </submittedName>
</protein>
<evidence type="ECO:0000313" key="2">
    <source>
        <dbReference type="Proteomes" id="UP001274896"/>
    </source>
</evidence>
<organism evidence="1 2">
    <name type="scientific">Hemibagrus guttatus</name>
    <dbReference type="NCBI Taxonomy" id="175788"/>
    <lineage>
        <taxon>Eukaryota</taxon>
        <taxon>Metazoa</taxon>
        <taxon>Chordata</taxon>
        <taxon>Craniata</taxon>
        <taxon>Vertebrata</taxon>
        <taxon>Euteleostomi</taxon>
        <taxon>Actinopterygii</taxon>
        <taxon>Neopterygii</taxon>
        <taxon>Teleostei</taxon>
        <taxon>Ostariophysi</taxon>
        <taxon>Siluriformes</taxon>
        <taxon>Bagridae</taxon>
        <taxon>Hemibagrus</taxon>
    </lineage>
</organism>
<name>A0AAE0PTE8_9TELE</name>
<dbReference type="Proteomes" id="UP001274896">
    <property type="component" value="Unassembled WGS sequence"/>
</dbReference>
<comment type="caution">
    <text evidence="1">The sequence shown here is derived from an EMBL/GenBank/DDBJ whole genome shotgun (WGS) entry which is preliminary data.</text>
</comment>
<dbReference type="AlphaFoldDB" id="A0AAE0PTE8"/>
<gene>
    <name evidence="1" type="ORF">QTP70_014840</name>
</gene>
<reference evidence="1" key="1">
    <citation type="submission" date="2023-06" db="EMBL/GenBank/DDBJ databases">
        <title>Male Hemibagrus guttatus genome.</title>
        <authorList>
            <person name="Bian C."/>
        </authorList>
    </citation>
    <scope>NUCLEOTIDE SEQUENCE</scope>
    <source>
        <strain evidence="1">Male_cb2023</strain>
        <tissue evidence="1">Muscle</tissue>
    </source>
</reference>
<keyword evidence="2" id="KW-1185">Reference proteome</keyword>
<proteinExistence type="predicted"/>
<evidence type="ECO:0000313" key="1">
    <source>
        <dbReference type="EMBL" id="KAK3507340.1"/>
    </source>
</evidence>
<dbReference type="EMBL" id="JAUCMX010000029">
    <property type="protein sequence ID" value="KAK3507340.1"/>
    <property type="molecule type" value="Genomic_DNA"/>
</dbReference>